<name>A0A0F9D676_9ZZZZ</name>
<dbReference type="Gene3D" id="3.40.50.150">
    <property type="entry name" value="Vaccinia Virus protein VP39"/>
    <property type="match status" value="1"/>
</dbReference>
<comment type="caution">
    <text evidence="5">The sequence shown here is derived from an EMBL/GenBank/DDBJ whole genome shotgun (WGS) entry which is preliminary data.</text>
</comment>
<evidence type="ECO:0000259" key="4">
    <source>
        <dbReference type="Pfam" id="PF13649"/>
    </source>
</evidence>
<organism evidence="5">
    <name type="scientific">marine sediment metagenome</name>
    <dbReference type="NCBI Taxonomy" id="412755"/>
    <lineage>
        <taxon>unclassified sequences</taxon>
        <taxon>metagenomes</taxon>
        <taxon>ecological metagenomes</taxon>
    </lineage>
</organism>
<feature type="non-terminal residue" evidence="5">
    <location>
        <position position="201"/>
    </location>
</feature>
<keyword evidence="1" id="KW-0489">Methyltransferase</keyword>
<dbReference type="GO" id="GO:0032259">
    <property type="term" value="P:methylation"/>
    <property type="evidence" value="ECO:0007669"/>
    <property type="project" value="UniProtKB-KW"/>
</dbReference>
<dbReference type="AlphaFoldDB" id="A0A0F9D676"/>
<evidence type="ECO:0000256" key="3">
    <source>
        <dbReference type="ARBA" id="ARBA00022691"/>
    </source>
</evidence>
<dbReference type="PANTHER" id="PTHR43464:SF19">
    <property type="entry name" value="UBIQUINONE BIOSYNTHESIS O-METHYLTRANSFERASE, MITOCHONDRIAL"/>
    <property type="match status" value="1"/>
</dbReference>
<dbReference type="InterPro" id="IPR029063">
    <property type="entry name" value="SAM-dependent_MTases_sf"/>
</dbReference>
<dbReference type="SUPFAM" id="SSF53335">
    <property type="entry name" value="S-adenosyl-L-methionine-dependent methyltransferases"/>
    <property type="match status" value="1"/>
</dbReference>
<keyword evidence="3" id="KW-0949">S-adenosyl-L-methionine</keyword>
<dbReference type="Pfam" id="PF13649">
    <property type="entry name" value="Methyltransf_25"/>
    <property type="match status" value="1"/>
</dbReference>
<keyword evidence="2" id="KW-0808">Transferase</keyword>
<evidence type="ECO:0000313" key="5">
    <source>
        <dbReference type="EMBL" id="KKL13266.1"/>
    </source>
</evidence>
<proteinExistence type="predicted"/>
<reference evidence="5" key="1">
    <citation type="journal article" date="2015" name="Nature">
        <title>Complex archaea that bridge the gap between prokaryotes and eukaryotes.</title>
        <authorList>
            <person name="Spang A."/>
            <person name="Saw J.H."/>
            <person name="Jorgensen S.L."/>
            <person name="Zaremba-Niedzwiedzka K."/>
            <person name="Martijn J."/>
            <person name="Lind A.E."/>
            <person name="van Eijk R."/>
            <person name="Schleper C."/>
            <person name="Guy L."/>
            <person name="Ettema T.J."/>
        </authorList>
    </citation>
    <scope>NUCLEOTIDE SEQUENCE</scope>
</reference>
<sequence length="201" mass="22437">MTNSAAQFWDDRASLEEQAGTQDLIVKQLEVEAIAKYVKPGMRVLDAGCGNGLTAIELARRYDVEVLAFDSSEKMIDAADKRCATRKDLKGSVEFYCAMLPWMNSDLGEFDLVYTERVLINLLDRDVRNRAMANLCSLLRPGGLYVMCENSQVGLGRINWLRAQVGLSAVIPPWHNHYLDAHDIAGFEKIAMLEGVDEYSG</sequence>
<dbReference type="GO" id="GO:0008168">
    <property type="term" value="F:methyltransferase activity"/>
    <property type="evidence" value="ECO:0007669"/>
    <property type="project" value="UniProtKB-KW"/>
</dbReference>
<evidence type="ECO:0000256" key="2">
    <source>
        <dbReference type="ARBA" id="ARBA00022679"/>
    </source>
</evidence>
<dbReference type="InterPro" id="IPR041698">
    <property type="entry name" value="Methyltransf_25"/>
</dbReference>
<dbReference type="EMBL" id="LAZR01040929">
    <property type="protein sequence ID" value="KKL13266.1"/>
    <property type="molecule type" value="Genomic_DNA"/>
</dbReference>
<feature type="domain" description="Methyltransferase" evidence="4">
    <location>
        <begin position="44"/>
        <end position="143"/>
    </location>
</feature>
<evidence type="ECO:0000256" key="1">
    <source>
        <dbReference type="ARBA" id="ARBA00022603"/>
    </source>
</evidence>
<dbReference type="CDD" id="cd02440">
    <property type="entry name" value="AdoMet_MTases"/>
    <property type="match status" value="1"/>
</dbReference>
<accession>A0A0F9D676</accession>
<gene>
    <name evidence="5" type="ORF">LCGC14_2527470</name>
</gene>
<protein>
    <recommendedName>
        <fullName evidence="4">Methyltransferase domain-containing protein</fullName>
    </recommendedName>
</protein>
<dbReference type="PANTHER" id="PTHR43464">
    <property type="entry name" value="METHYLTRANSFERASE"/>
    <property type="match status" value="1"/>
</dbReference>